<dbReference type="EMBL" id="JAYMYQ010000002">
    <property type="protein sequence ID" value="KAK7351955.1"/>
    <property type="molecule type" value="Genomic_DNA"/>
</dbReference>
<protein>
    <submittedName>
        <fullName evidence="2">Uncharacterized protein</fullName>
    </submittedName>
</protein>
<keyword evidence="1" id="KW-0812">Transmembrane</keyword>
<accession>A0AAN9MC55</accession>
<evidence type="ECO:0000256" key="1">
    <source>
        <dbReference type="SAM" id="Phobius"/>
    </source>
</evidence>
<dbReference type="AlphaFoldDB" id="A0AAN9MC55"/>
<keyword evidence="3" id="KW-1185">Reference proteome</keyword>
<sequence>MRECVEMDWEIMRPTLFSMYRYPPLHITLRLFVSTIILFFSFTKEITRAHLWASSCHLCSTSWPRSAGDGQFDGGKECQPIYTLGSHDNSFVNCKFAGRTLQIRKQGIWDWQNKKIIFFANTGILVFVN</sequence>
<name>A0AAN9MC55_CANGL</name>
<reference evidence="2 3" key="1">
    <citation type="submission" date="2024-01" db="EMBL/GenBank/DDBJ databases">
        <title>The genomes of 5 underutilized Papilionoideae crops provide insights into root nodulation and disease resistanc.</title>
        <authorList>
            <person name="Jiang F."/>
        </authorList>
    </citation>
    <scope>NUCLEOTIDE SEQUENCE [LARGE SCALE GENOMIC DNA]</scope>
    <source>
        <strain evidence="2">LVBAO_FW01</strain>
        <tissue evidence="2">Leaves</tissue>
    </source>
</reference>
<keyword evidence="1" id="KW-0472">Membrane</keyword>
<evidence type="ECO:0000313" key="2">
    <source>
        <dbReference type="EMBL" id="KAK7351955.1"/>
    </source>
</evidence>
<dbReference type="Proteomes" id="UP001367508">
    <property type="component" value="Unassembled WGS sequence"/>
</dbReference>
<proteinExistence type="predicted"/>
<evidence type="ECO:0000313" key="3">
    <source>
        <dbReference type="Proteomes" id="UP001367508"/>
    </source>
</evidence>
<organism evidence="2 3">
    <name type="scientific">Canavalia gladiata</name>
    <name type="common">Sword bean</name>
    <name type="synonym">Dolichos gladiatus</name>
    <dbReference type="NCBI Taxonomy" id="3824"/>
    <lineage>
        <taxon>Eukaryota</taxon>
        <taxon>Viridiplantae</taxon>
        <taxon>Streptophyta</taxon>
        <taxon>Embryophyta</taxon>
        <taxon>Tracheophyta</taxon>
        <taxon>Spermatophyta</taxon>
        <taxon>Magnoliopsida</taxon>
        <taxon>eudicotyledons</taxon>
        <taxon>Gunneridae</taxon>
        <taxon>Pentapetalae</taxon>
        <taxon>rosids</taxon>
        <taxon>fabids</taxon>
        <taxon>Fabales</taxon>
        <taxon>Fabaceae</taxon>
        <taxon>Papilionoideae</taxon>
        <taxon>50 kb inversion clade</taxon>
        <taxon>NPAAA clade</taxon>
        <taxon>indigoferoid/millettioid clade</taxon>
        <taxon>Phaseoleae</taxon>
        <taxon>Canavalia</taxon>
    </lineage>
</organism>
<gene>
    <name evidence="2" type="ORF">VNO77_11748</name>
</gene>
<keyword evidence="1" id="KW-1133">Transmembrane helix</keyword>
<comment type="caution">
    <text evidence="2">The sequence shown here is derived from an EMBL/GenBank/DDBJ whole genome shotgun (WGS) entry which is preliminary data.</text>
</comment>
<feature type="transmembrane region" description="Helical" evidence="1">
    <location>
        <begin position="22"/>
        <end position="42"/>
    </location>
</feature>